<keyword evidence="1" id="KW-1133">Transmembrane helix</keyword>
<evidence type="ECO:0008006" key="4">
    <source>
        <dbReference type="Google" id="ProtNLM"/>
    </source>
</evidence>
<keyword evidence="1" id="KW-0472">Membrane</keyword>
<feature type="transmembrane region" description="Helical" evidence="1">
    <location>
        <begin position="12"/>
        <end position="31"/>
    </location>
</feature>
<dbReference type="Pfam" id="PF11162">
    <property type="entry name" value="DUF2946"/>
    <property type="match status" value="1"/>
</dbReference>
<protein>
    <recommendedName>
        <fullName evidence="4">DUF2946 domain-containing protein</fullName>
    </recommendedName>
</protein>
<keyword evidence="1" id="KW-0812">Transmembrane</keyword>
<sequence>MIRLRQLLAQRLTHPAVASLLLLVVAFRLLLPPGLMLSPSTSANIGDLVICSGHGALLDDTVAISAAPAATVAASDLANALGSAESHADHSHSGDICPFSATLAISVAVTVLVTAYWLQSITSTRVPRPANDACPAVTATFGPFGARAPPFTALS</sequence>
<dbReference type="AlphaFoldDB" id="A0A7T6VMW7"/>
<name>A0A7T6VMW7_9BURK</name>
<gene>
    <name evidence="2" type="ORF">JFN94_18790</name>
</gene>
<organism evidence="2 3">
    <name type="scientific">Burkholderia anthina</name>
    <dbReference type="NCBI Taxonomy" id="179879"/>
    <lineage>
        <taxon>Bacteria</taxon>
        <taxon>Pseudomonadati</taxon>
        <taxon>Pseudomonadota</taxon>
        <taxon>Betaproteobacteria</taxon>
        <taxon>Burkholderiales</taxon>
        <taxon>Burkholderiaceae</taxon>
        <taxon>Burkholderia</taxon>
        <taxon>Burkholderia cepacia complex</taxon>
    </lineage>
</organism>
<accession>A0A7T6VMW7</accession>
<evidence type="ECO:0000256" key="1">
    <source>
        <dbReference type="SAM" id="Phobius"/>
    </source>
</evidence>
<dbReference type="InterPro" id="IPR021333">
    <property type="entry name" value="DUF2946"/>
</dbReference>
<feature type="transmembrane region" description="Helical" evidence="1">
    <location>
        <begin position="99"/>
        <end position="118"/>
    </location>
</feature>
<evidence type="ECO:0000313" key="3">
    <source>
        <dbReference type="Proteomes" id="UP000596205"/>
    </source>
</evidence>
<reference evidence="2 3" key="1">
    <citation type="submission" date="2020-12" db="EMBL/GenBank/DDBJ databases">
        <title>Complete genome sequence of Burkholderia anthina BJQ0011.</title>
        <authorList>
            <person name="Xu Y."/>
        </authorList>
    </citation>
    <scope>NUCLEOTIDE SEQUENCE [LARGE SCALE GENOMIC DNA]</scope>
    <source>
        <strain evidence="2 3">BJQ0011</strain>
    </source>
</reference>
<dbReference type="KEGG" id="bann:JFN94_18790"/>
<dbReference type="EMBL" id="CP066770">
    <property type="protein sequence ID" value="QQK06860.1"/>
    <property type="molecule type" value="Genomic_DNA"/>
</dbReference>
<evidence type="ECO:0000313" key="2">
    <source>
        <dbReference type="EMBL" id="QQK06860.1"/>
    </source>
</evidence>
<dbReference type="RefSeq" id="WP_175752613.1">
    <property type="nucleotide sequence ID" value="NZ_CADEPR010000057.1"/>
</dbReference>
<proteinExistence type="predicted"/>
<dbReference type="Proteomes" id="UP000596205">
    <property type="component" value="Chromosome 2"/>
</dbReference>